<feature type="transmembrane region" description="Helical" evidence="1">
    <location>
        <begin position="58"/>
        <end position="77"/>
    </location>
</feature>
<dbReference type="GO" id="GO:0016787">
    <property type="term" value="F:hydrolase activity"/>
    <property type="evidence" value="ECO:0007669"/>
    <property type="project" value="UniProtKB-KW"/>
</dbReference>
<name>A0A2S7XP34_9GAMM</name>
<dbReference type="RefSeq" id="WP_105074465.1">
    <property type="nucleotide sequence ID" value="NZ_PPGH01000037.1"/>
</dbReference>
<evidence type="ECO:0000313" key="2">
    <source>
        <dbReference type="EMBL" id="PQJ95436.1"/>
    </source>
</evidence>
<evidence type="ECO:0000313" key="3">
    <source>
        <dbReference type="Proteomes" id="UP000239936"/>
    </source>
</evidence>
<feature type="transmembrane region" description="Helical" evidence="1">
    <location>
        <begin position="141"/>
        <end position="168"/>
    </location>
</feature>
<reference evidence="2 3" key="1">
    <citation type="submission" date="2018-01" db="EMBL/GenBank/DDBJ databases">
        <title>The complete genome sequence of Chromatium okenii LaCa, a purple sulfur bacterium with a turbulent life.</title>
        <authorList>
            <person name="Luedin S.M."/>
            <person name="Liechti N."/>
            <person name="Storelli N."/>
            <person name="Danza F."/>
            <person name="Wittwer M."/>
            <person name="Pothier J.F."/>
            <person name="Tonolla M.A."/>
        </authorList>
    </citation>
    <scope>NUCLEOTIDE SEQUENCE [LARGE SCALE GENOMIC DNA]</scope>
    <source>
        <strain evidence="2 3">LaCa</strain>
    </source>
</reference>
<comment type="caution">
    <text evidence="2">The sequence shown here is derived from an EMBL/GenBank/DDBJ whole genome shotgun (WGS) entry which is preliminary data.</text>
</comment>
<keyword evidence="2" id="KW-0378">Hydrolase</keyword>
<dbReference type="Pfam" id="PF04307">
    <property type="entry name" value="YdjM"/>
    <property type="match status" value="1"/>
</dbReference>
<feature type="transmembrane region" description="Helical" evidence="1">
    <location>
        <begin position="113"/>
        <end position="135"/>
    </location>
</feature>
<proteinExistence type="predicted"/>
<keyword evidence="1" id="KW-0812">Transmembrane</keyword>
<feature type="transmembrane region" description="Helical" evidence="1">
    <location>
        <begin position="83"/>
        <end position="101"/>
    </location>
</feature>
<gene>
    <name evidence="2" type="ORF">CXB77_14625</name>
</gene>
<protein>
    <submittedName>
        <fullName evidence="2">Metal-dependent hydrolase</fullName>
    </submittedName>
</protein>
<keyword evidence="3" id="KW-1185">Reference proteome</keyword>
<keyword evidence="1" id="KW-0472">Membrane</keyword>
<dbReference type="OrthoDB" id="5295350at2"/>
<organism evidence="2 3">
    <name type="scientific">Chromatium okenii</name>
    <dbReference type="NCBI Taxonomy" id="61644"/>
    <lineage>
        <taxon>Bacteria</taxon>
        <taxon>Pseudomonadati</taxon>
        <taxon>Pseudomonadota</taxon>
        <taxon>Gammaproteobacteria</taxon>
        <taxon>Chromatiales</taxon>
        <taxon>Chromatiaceae</taxon>
        <taxon>Chromatium</taxon>
    </lineage>
</organism>
<dbReference type="EMBL" id="PPGH01000037">
    <property type="protein sequence ID" value="PQJ95436.1"/>
    <property type="molecule type" value="Genomic_DNA"/>
</dbReference>
<dbReference type="AlphaFoldDB" id="A0A2S7XP34"/>
<evidence type="ECO:0000256" key="1">
    <source>
        <dbReference type="SAM" id="Phobius"/>
    </source>
</evidence>
<sequence length="251" mass="28227">MANFQTHLNLGIVVSATTTLALHTAALINGSQTFSFFVLGVIGSLLPDIDSKTSKPTNILFSLIGAGLAFVTTLPWFGQLSPLQLTLIWAGVYVLVRHGFFEIFAHLTVHRGIWHSLLAVAAVTLSITDVAFWLWHESAQAAWIAGFVTGIGYLTHLTLDEIYSVDLLNRRIKRSFGTALKPFSYTDRWSNLLMLIIIVTLAWFTPPLTWLTTLPLHIVIDPAALLDQFRTSSEQLWTQLLHWWQHFIRTF</sequence>
<dbReference type="InterPro" id="IPR007404">
    <property type="entry name" value="YdjM-like"/>
</dbReference>
<keyword evidence="1" id="KW-1133">Transmembrane helix</keyword>
<accession>A0A2S7XP34</accession>
<feature type="transmembrane region" description="Helical" evidence="1">
    <location>
        <begin position="20"/>
        <end position="46"/>
    </location>
</feature>
<dbReference type="Proteomes" id="UP000239936">
    <property type="component" value="Unassembled WGS sequence"/>
</dbReference>
<feature type="transmembrane region" description="Helical" evidence="1">
    <location>
        <begin position="189"/>
        <end position="206"/>
    </location>
</feature>